<evidence type="ECO:0000256" key="1">
    <source>
        <dbReference type="SAM" id="Coils"/>
    </source>
</evidence>
<evidence type="ECO:0000313" key="4">
    <source>
        <dbReference type="Proteomes" id="UP001314796"/>
    </source>
</evidence>
<comment type="caution">
    <text evidence="3">The sequence shown here is derived from an EMBL/GenBank/DDBJ whole genome shotgun (WGS) entry which is preliminary data.</text>
</comment>
<keyword evidence="1" id="KW-0175">Coiled coil</keyword>
<reference evidence="3 4" key="1">
    <citation type="submission" date="2021-01" db="EMBL/GenBank/DDBJ databases">
        <title>Genomic Encyclopedia of Type Strains, Phase IV (KMG-IV): sequencing the most valuable type-strain genomes for metagenomic binning, comparative biology and taxonomic classification.</title>
        <authorList>
            <person name="Goeker M."/>
        </authorList>
    </citation>
    <scope>NUCLEOTIDE SEQUENCE [LARGE SCALE GENOMIC DNA]</scope>
    <source>
        <strain evidence="3 4">DSM 25890</strain>
    </source>
</reference>
<dbReference type="RefSeq" id="WP_204400868.1">
    <property type="nucleotide sequence ID" value="NZ_JAFBEE010000005.1"/>
</dbReference>
<evidence type="ECO:0000256" key="2">
    <source>
        <dbReference type="SAM" id="SignalP"/>
    </source>
</evidence>
<keyword evidence="2" id="KW-0732">Signal</keyword>
<proteinExistence type="predicted"/>
<keyword evidence="4" id="KW-1185">Reference proteome</keyword>
<protein>
    <submittedName>
        <fullName evidence="3">DNA anti-recombination protein RmuC</fullName>
    </submittedName>
</protein>
<gene>
    <name evidence="3" type="ORF">JOC73_001053</name>
</gene>
<feature type="coiled-coil region" evidence="1">
    <location>
        <begin position="82"/>
        <end position="139"/>
    </location>
</feature>
<feature type="signal peptide" evidence="2">
    <location>
        <begin position="1"/>
        <end position="24"/>
    </location>
</feature>
<feature type="chain" id="PRO_5046857483" evidence="2">
    <location>
        <begin position="25"/>
        <end position="141"/>
    </location>
</feature>
<organism evidence="3 4">
    <name type="scientific">Alkaliphilus hydrothermalis</name>
    <dbReference type="NCBI Taxonomy" id="1482730"/>
    <lineage>
        <taxon>Bacteria</taxon>
        <taxon>Bacillati</taxon>
        <taxon>Bacillota</taxon>
        <taxon>Clostridia</taxon>
        <taxon>Peptostreptococcales</taxon>
        <taxon>Natronincolaceae</taxon>
        <taxon>Alkaliphilus</taxon>
    </lineage>
</organism>
<dbReference type="EMBL" id="JAFBEE010000005">
    <property type="protein sequence ID" value="MBM7614541.1"/>
    <property type="molecule type" value="Genomic_DNA"/>
</dbReference>
<dbReference type="Proteomes" id="UP001314796">
    <property type="component" value="Unassembled WGS sequence"/>
</dbReference>
<accession>A0ABS2NNW0</accession>
<sequence length="141" mass="16097">MAKAKRVVAVSLVCMMLFGTGIYASQQGLYQTVVDRLMSIRDTYITKDSQLVQDGVNAQADLVTYVEEVESGLKNDLDQYETEQVEEARKQIQNRVNEVKNRVAAEKGKILKEIKDEIKNKIDKDLEKELMELEKALEKNN</sequence>
<name>A0ABS2NNW0_9FIRM</name>
<evidence type="ECO:0000313" key="3">
    <source>
        <dbReference type="EMBL" id="MBM7614541.1"/>
    </source>
</evidence>